<accession>A0ABT2CRK9</accession>
<dbReference type="RefSeq" id="WP_258790656.1">
    <property type="nucleotide sequence ID" value="NZ_JANUGQ010000034.1"/>
</dbReference>
<evidence type="ECO:0000256" key="3">
    <source>
        <dbReference type="ARBA" id="ARBA00023163"/>
    </source>
</evidence>
<evidence type="ECO:0000256" key="2">
    <source>
        <dbReference type="ARBA" id="ARBA00023125"/>
    </source>
</evidence>
<keyword evidence="3" id="KW-0804">Transcription</keyword>
<dbReference type="InterPro" id="IPR001647">
    <property type="entry name" value="HTH_TetR"/>
</dbReference>
<dbReference type="Proteomes" id="UP001431313">
    <property type="component" value="Unassembled WGS sequence"/>
</dbReference>
<dbReference type="Pfam" id="PF00440">
    <property type="entry name" value="TetR_N"/>
    <property type="match status" value="1"/>
</dbReference>
<proteinExistence type="predicted"/>
<dbReference type="InterPro" id="IPR009057">
    <property type="entry name" value="Homeodomain-like_sf"/>
</dbReference>
<evidence type="ECO:0000313" key="6">
    <source>
        <dbReference type="EMBL" id="MCS0639331.1"/>
    </source>
</evidence>
<evidence type="ECO:0000313" key="7">
    <source>
        <dbReference type="Proteomes" id="UP001431313"/>
    </source>
</evidence>
<keyword evidence="2 4" id="KW-0238">DNA-binding</keyword>
<organism evidence="6 7">
    <name type="scientific">Streptomyces pyxinae</name>
    <dbReference type="NCBI Taxonomy" id="2970734"/>
    <lineage>
        <taxon>Bacteria</taxon>
        <taxon>Bacillati</taxon>
        <taxon>Actinomycetota</taxon>
        <taxon>Actinomycetes</taxon>
        <taxon>Kitasatosporales</taxon>
        <taxon>Streptomycetaceae</taxon>
        <taxon>Streptomyces</taxon>
    </lineage>
</organism>
<comment type="caution">
    <text evidence="6">The sequence shown here is derived from an EMBL/GenBank/DDBJ whole genome shotgun (WGS) entry which is preliminary data.</text>
</comment>
<dbReference type="PRINTS" id="PR00455">
    <property type="entry name" value="HTHTETR"/>
</dbReference>
<reference evidence="6" key="1">
    <citation type="submission" date="2022-08" db="EMBL/GenBank/DDBJ databases">
        <authorList>
            <person name="Somphong A."/>
            <person name="Phongsopitanun W."/>
        </authorList>
    </citation>
    <scope>NUCLEOTIDE SEQUENCE</scope>
    <source>
        <strain evidence="6">LP05-1</strain>
    </source>
</reference>
<evidence type="ECO:0000259" key="5">
    <source>
        <dbReference type="PROSITE" id="PS50977"/>
    </source>
</evidence>
<sequence length="208" mass="22692">MGERPVTRAEKARRTRRRMLDAAGRLFVEQGWVGTTVEGIARAAEVATQTVYFTFGSKRALLKELLDLAVAGDAEPVTTLDRPWAREVVAEPDPARQLARQAAGARAVLERAAPVLEVVRSAAAADPELAALWRTNQEQRHAAQLHFARALTGKAGELRAGFDAEAAADVALAVLGPESWGLLVDGRGWSPERWERWAADALVRQLLR</sequence>
<evidence type="ECO:0000256" key="4">
    <source>
        <dbReference type="PROSITE-ProRule" id="PRU00335"/>
    </source>
</evidence>
<dbReference type="PANTHER" id="PTHR30055">
    <property type="entry name" value="HTH-TYPE TRANSCRIPTIONAL REGULATOR RUTR"/>
    <property type="match status" value="1"/>
</dbReference>
<dbReference type="PROSITE" id="PS50977">
    <property type="entry name" value="HTH_TETR_2"/>
    <property type="match status" value="1"/>
</dbReference>
<feature type="DNA-binding region" description="H-T-H motif" evidence="4">
    <location>
        <begin position="36"/>
        <end position="55"/>
    </location>
</feature>
<evidence type="ECO:0000256" key="1">
    <source>
        <dbReference type="ARBA" id="ARBA00023015"/>
    </source>
</evidence>
<dbReference type="EMBL" id="JANUGQ010000034">
    <property type="protein sequence ID" value="MCS0639331.1"/>
    <property type="molecule type" value="Genomic_DNA"/>
</dbReference>
<dbReference type="Gene3D" id="1.10.357.10">
    <property type="entry name" value="Tetracycline Repressor, domain 2"/>
    <property type="match status" value="1"/>
</dbReference>
<dbReference type="PANTHER" id="PTHR30055:SF234">
    <property type="entry name" value="HTH-TYPE TRANSCRIPTIONAL REGULATOR BETI"/>
    <property type="match status" value="1"/>
</dbReference>
<keyword evidence="7" id="KW-1185">Reference proteome</keyword>
<feature type="domain" description="HTH tetR-type" evidence="5">
    <location>
        <begin position="13"/>
        <end position="73"/>
    </location>
</feature>
<name>A0ABT2CRK9_9ACTN</name>
<keyword evidence="1" id="KW-0805">Transcription regulation</keyword>
<dbReference type="SUPFAM" id="SSF46689">
    <property type="entry name" value="Homeodomain-like"/>
    <property type="match status" value="1"/>
</dbReference>
<dbReference type="InterPro" id="IPR050109">
    <property type="entry name" value="HTH-type_TetR-like_transc_reg"/>
</dbReference>
<gene>
    <name evidence="6" type="ORF">NX801_27570</name>
</gene>
<protein>
    <submittedName>
        <fullName evidence="6">TetR/AcrR family transcriptional regulator</fullName>
    </submittedName>
</protein>